<dbReference type="PANTHER" id="PTHR43272">
    <property type="entry name" value="LONG-CHAIN-FATTY-ACID--COA LIGASE"/>
    <property type="match status" value="1"/>
</dbReference>
<dbReference type="Pfam" id="PF23562">
    <property type="entry name" value="AMP-binding_C_3"/>
    <property type="match status" value="1"/>
</dbReference>
<dbReference type="GO" id="GO:0016020">
    <property type="term" value="C:membrane"/>
    <property type="evidence" value="ECO:0007669"/>
    <property type="project" value="TreeGrafter"/>
</dbReference>
<dbReference type="InterPro" id="IPR020845">
    <property type="entry name" value="AMP-binding_CS"/>
</dbReference>
<reference evidence="5" key="1">
    <citation type="submission" date="2023-01" db="EMBL/GenBank/DDBJ databases">
        <title>Metagenome sequencing of chrysophaentin producing Chrysophaeum taylorii.</title>
        <authorList>
            <person name="Davison J."/>
            <person name="Bewley C."/>
        </authorList>
    </citation>
    <scope>NUCLEOTIDE SEQUENCE</scope>
    <source>
        <strain evidence="5">NIES-1699</strain>
    </source>
</reference>
<dbReference type="Gene3D" id="3.40.50.12780">
    <property type="entry name" value="N-terminal domain of ligase-like"/>
    <property type="match status" value="1"/>
</dbReference>
<evidence type="ECO:0000256" key="2">
    <source>
        <dbReference type="ARBA" id="ARBA00022840"/>
    </source>
</evidence>
<dbReference type="AlphaFoldDB" id="A0AAD7UCP5"/>
<keyword evidence="2" id="KW-0067">ATP-binding</keyword>
<comment type="caution">
    <text evidence="5">The sequence shown here is derived from an EMBL/GenBank/DDBJ whole genome shotgun (WGS) entry which is preliminary data.</text>
</comment>
<dbReference type="PANTHER" id="PTHR43272:SF33">
    <property type="entry name" value="AMP-BINDING DOMAIN-CONTAINING PROTEIN-RELATED"/>
    <property type="match status" value="1"/>
</dbReference>
<feature type="region of interest" description="Disordered" evidence="3">
    <location>
        <begin position="635"/>
        <end position="680"/>
    </location>
</feature>
<gene>
    <name evidence="5" type="ORF">CTAYLR_003282</name>
</gene>
<evidence type="ECO:0000256" key="3">
    <source>
        <dbReference type="SAM" id="MobiDB-lite"/>
    </source>
</evidence>
<dbReference type="InterPro" id="IPR000873">
    <property type="entry name" value="AMP-dep_synth/lig_dom"/>
</dbReference>
<evidence type="ECO:0000259" key="4">
    <source>
        <dbReference type="Pfam" id="PF00501"/>
    </source>
</evidence>
<dbReference type="GO" id="GO:0005524">
    <property type="term" value="F:ATP binding"/>
    <property type="evidence" value="ECO:0007669"/>
    <property type="project" value="UniProtKB-KW"/>
</dbReference>
<dbReference type="EMBL" id="JAQMWT010000443">
    <property type="protein sequence ID" value="KAJ8601264.1"/>
    <property type="molecule type" value="Genomic_DNA"/>
</dbReference>
<evidence type="ECO:0000313" key="6">
    <source>
        <dbReference type="Proteomes" id="UP001230188"/>
    </source>
</evidence>
<dbReference type="InterPro" id="IPR042099">
    <property type="entry name" value="ANL_N_sf"/>
</dbReference>
<feature type="domain" description="AMP-dependent synthetase/ligase" evidence="4">
    <location>
        <begin position="38"/>
        <end position="432"/>
    </location>
</feature>
<keyword evidence="6" id="KW-1185">Reference proteome</keyword>
<sequence length="680" mass="74219">MAQAAMRTRITLANCATLHELGVKAGETFGQLNSIGTCVKGKWAWTSFAERAMKARQCANLLRSLGVRRGDRVAVISKNREEWVTAAYGSYGASAAFVPMYEQQTPQDWEYIIKDSGAKVLFVSREDLLDKAKRAANGAQVLCFDDGSFRAAIDGAGDGESSEAPTARDLATLIYTSGTTGKPKGVELTHHNLLWNSLTMKELALDNVERLPPRARPEKIRTLSILPWAHIFGQSCELHALTAMGAEMAVATEAITFLEEAATAKPTAIIAVPALYNRIKDGFDKTKAAAKPWRRRLADRAVALGDRKARKEKLGWIEHAEWAVLDRLILSKVRAKLGGRVCFLCSGGAAISTEVRNFLEAIRLPVSNGYGLTETSPVLTCEIMGDPNNRLPGSIGVPLPGVRIRTVDERGNDANGPGELVASGPGVMRGYWHRPDATESVLSTDADGTTWFKTGDQGVVKDGHVRIVGRIKEKYKLSNGKYVVPTPLEEAFSRSPFISQVFVYGDNKTHNVALVAPDWTALYEKICEKTSPIVALRPFDFGPRDKIEDFLESHDDQITDIIAAELRAHSVCKSYEFPAKWTVLTEGFTVARGMLTPKLSLRRNVVLKEHDSDLAALYDLLAADQDANQARDACATASSSSFEGAATTPLAPATSAEDEAKAEPKQQQQQQQQHHVSAKM</sequence>
<dbReference type="GO" id="GO:0004467">
    <property type="term" value="F:long-chain fatty acid-CoA ligase activity"/>
    <property type="evidence" value="ECO:0007669"/>
    <property type="project" value="TreeGrafter"/>
</dbReference>
<protein>
    <recommendedName>
        <fullName evidence="4">AMP-dependent synthetase/ligase domain-containing protein</fullName>
    </recommendedName>
</protein>
<evidence type="ECO:0000256" key="1">
    <source>
        <dbReference type="ARBA" id="ARBA00022741"/>
    </source>
</evidence>
<organism evidence="5 6">
    <name type="scientific">Chrysophaeum taylorii</name>
    <dbReference type="NCBI Taxonomy" id="2483200"/>
    <lineage>
        <taxon>Eukaryota</taxon>
        <taxon>Sar</taxon>
        <taxon>Stramenopiles</taxon>
        <taxon>Ochrophyta</taxon>
        <taxon>Pelagophyceae</taxon>
        <taxon>Pelagomonadales</taxon>
        <taxon>Pelagomonadaceae</taxon>
        <taxon>Chrysophaeum</taxon>
    </lineage>
</organism>
<accession>A0AAD7UCP5</accession>
<dbReference type="SUPFAM" id="SSF56801">
    <property type="entry name" value="Acetyl-CoA synthetase-like"/>
    <property type="match status" value="1"/>
</dbReference>
<name>A0AAD7UCP5_9STRA</name>
<dbReference type="PROSITE" id="PS00455">
    <property type="entry name" value="AMP_BINDING"/>
    <property type="match status" value="1"/>
</dbReference>
<evidence type="ECO:0000313" key="5">
    <source>
        <dbReference type="EMBL" id="KAJ8601264.1"/>
    </source>
</evidence>
<proteinExistence type="predicted"/>
<dbReference type="Proteomes" id="UP001230188">
    <property type="component" value="Unassembled WGS sequence"/>
</dbReference>
<keyword evidence="1" id="KW-0547">Nucleotide-binding</keyword>
<dbReference type="Pfam" id="PF00501">
    <property type="entry name" value="AMP-binding"/>
    <property type="match status" value="1"/>
</dbReference>
<feature type="compositionally biased region" description="Low complexity" evidence="3">
    <location>
        <begin position="645"/>
        <end position="655"/>
    </location>
</feature>